<keyword evidence="3" id="KW-0324">Glycolysis</keyword>
<evidence type="ECO:0000256" key="2">
    <source>
        <dbReference type="ARBA" id="ARBA00022777"/>
    </source>
</evidence>
<evidence type="ECO:0000313" key="5">
    <source>
        <dbReference type="EMBL" id="PHZ84822.1"/>
    </source>
</evidence>
<name>A0A2G4YR74_9PROT</name>
<keyword evidence="3" id="KW-0547">Nucleotide-binding</keyword>
<dbReference type="InParanoid" id="A0A2G4YR74"/>
<dbReference type="GO" id="GO:0005829">
    <property type="term" value="C:cytosol"/>
    <property type="evidence" value="ECO:0007669"/>
    <property type="project" value="TreeGrafter"/>
</dbReference>
<protein>
    <recommendedName>
        <fullName evidence="3">Glucokinase</fullName>
        <ecNumber evidence="3">2.7.1.2</ecNumber>
    </recommendedName>
    <alternativeName>
        <fullName evidence="3">Glucose kinase</fullName>
    </alternativeName>
</protein>
<keyword evidence="3" id="KW-0067">ATP-binding</keyword>
<dbReference type="GO" id="GO:0004340">
    <property type="term" value="F:glucokinase activity"/>
    <property type="evidence" value="ECO:0007669"/>
    <property type="project" value="UniProtKB-UniRule"/>
</dbReference>
<dbReference type="PANTHER" id="PTHR47690">
    <property type="entry name" value="GLUCOKINASE"/>
    <property type="match status" value="1"/>
</dbReference>
<organism evidence="5 6">
    <name type="scientific">Paremcibacter congregatus</name>
    <dbReference type="NCBI Taxonomy" id="2043170"/>
    <lineage>
        <taxon>Bacteria</taxon>
        <taxon>Pseudomonadati</taxon>
        <taxon>Pseudomonadota</taxon>
        <taxon>Alphaproteobacteria</taxon>
        <taxon>Emcibacterales</taxon>
        <taxon>Emcibacteraceae</taxon>
        <taxon>Paremcibacter</taxon>
    </lineage>
</organism>
<gene>
    <name evidence="3 5" type="primary">glk</name>
    <name evidence="5" type="ORF">CRD36_08825</name>
</gene>
<dbReference type="HAMAP" id="MF_00524">
    <property type="entry name" value="Glucokinase"/>
    <property type="match status" value="1"/>
</dbReference>
<dbReference type="GO" id="GO:0006096">
    <property type="term" value="P:glycolytic process"/>
    <property type="evidence" value="ECO:0007669"/>
    <property type="project" value="UniProtKB-UniRule"/>
</dbReference>
<dbReference type="InterPro" id="IPR003836">
    <property type="entry name" value="Glucokinase"/>
</dbReference>
<dbReference type="GO" id="GO:0005536">
    <property type="term" value="F:D-glucose binding"/>
    <property type="evidence" value="ECO:0007669"/>
    <property type="project" value="InterPro"/>
</dbReference>
<evidence type="ECO:0000256" key="1">
    <source>
        <dbReference type="ARBA" id="ARBA00022679"/>
    </source>
</evidence>
<dbReference type="CDD" id="cd24008">
    <property type="entry name" value="ASKHA_NBD_GLK"/>
    <property type="match status" value="1"/>
</dbReference>
<feature type="binding site" evidence="3">
    <location>
        <begin position="12"/>
        <end position="17"/>
    </location>
    <ligand>
        <name>ATP</name>
        <dbReference type="ChEBI" id="CHEBI:30616"/>
    </ligand>
</feature>
<dbReference type="InterPro" id="IPR050201">
    <property type="entry name" value="Bacterial_glucokinase"/>
</dbReference>
<sequence>MTRLTNAPLLVADIGGTNTRIALAHVDQDETRALHVELHNLVILPTASFDTPEAVFSSYLSATTGEKPQRAVIAAAAPVVEDNIQLVDYPWSFSGDSMKKALKMQDVQIMNDFAAIACAIPHLSDDQFFQIGGGQKVASGPAVVVGPGTGLGMAALTPLDDKWKIFSSEGGNICFAPTNRLEFEVMEIIKQQHPRVSVERLLSGQGLVALYRALAHLDKMPPASLTPEEITRKALENSDQTCTKTLDLFSALLGRFASDMALVFNATGGIYLAGGILPRIEDYFRNSGFRDSFESKGRLTYVKAIPTYQILEQQPALIGAAAWAVSPALYHEDM</sequence>
<dbReference type="GO" id="GO:0005524">
    <property type="term" value="F:ATP binding"/>
    <property type="evidence" value="ECO:0007669"/>
    <property type="project" value="UniProtKB-UniRule"/>
</dbReference>
<dbReference type="Pfam" id="PF02685">
    <property type="entry name" value="Glucokinase"/>
    <property type="match status" value="1"/>
</dbReference>
<proteinExistence type="inferred from homology"/>
<dbReference type="RefSeq" id="WP_099472394.1">
    <property type="nucleotide sequence ID" value="NZ_CP041025.1"/>
</dbReference>
<evidence type="ECO:0000313" key="6">
    <source>
        <dbReference type="Proteomes" id="UP000229730"/>
    </source>
</evidence>
<dbReference type="EMBL" id="PDEM01000020">
    <property type="protein sequence ID" value="PHZ84822.1"/>
    <property type="molecule type" value="Genomic_DNA"/>
</dbReference>
<keyword evidence="3" id="KW-0963">Cytoplasm</keyword>
<comment type="similarity">
    <text evidence="3 4">Belongs to the bacterial glucokinase family.</text>
</comment>
<dbReference type="InterPro" id="IPR043129">
    <property type="entry name" value="ATPase_NBD"/>
</dbReference>
<dbReference type="SUPFAM" id="SSF53067">
    <property type="entry name" value="Actin-like ATPase domain"/>
    <property type="match status" value="1"/>
</dbReference>
<reference evidence="5 6" key="1">
    <citation type="submission" date="2017-10" db="EMBL/GenBank/DDBJ databases">
        <title>Frigbacter circumglobatus gen. nov. sp. nov., isolated from sediment cultured in situ.</title>
        <authorList>
            <person name="Zhao Z."/>
        </authorList>
    </citation>
    <scope>NUCLEOTIDE SEQUENCE [LARGE SCALE GENOMIC DNA]</scope>
    <source>
        <strain evidence="5 6">ZYL</strain>
    </source>
</reference>
<comment type="subcellular location">
    <subcellularLocation>
        <location evidence="3">Cytoplasm</location>
    </subcellularLocation>
</comment>
<dbReference type="Gene3D" id="3.40.367.20">
    <property type="match status" value="1"/>
</dbReference>
<dbReference type="OrthoDB" id="9800595at2"/>
<dbReference type="Proteomes" id="UP000229730">
    <property type="component" value="Unassembled WGS sequence"/>
</dbReference>
<dbReference type="FunCoup" id="A0A2G4YR74">
    <property type="interactions" value="197"/>
</dbReference>
<dbReference type="Gene3D" id="3.30.420.40">
    <property type="match status" value="1"/>
</dbReference>
<keyword evidence="1 3" id="KW-0808">Transferase</keyword>
<dbReference type="NCBIfam" id="TIGR00749">
    <property type="entry name" value="glk"/>
    <property type="match status" value="1"/>
</dbReference>
<evidence type="ECO:0000256" key="4">
    <source>
        <dbReference type="RuleBase" id="RU004046"/>
    </source>
</evidence>
<dbReference type="EC" id="2.7.1.2" evidence="3"/>
<dbReference type="AlphaFoldDB" id="A0A2G4YR74"/>
<accession>A0A2G4YR74</accession>
<keyword evidence="2 3" id="KW-0418">Kinase</keyword>
<keyword evidence="6" id="KW-1185">Reference proteome</keyword>
<comment type="caution">
    <text evidence="5">The sequence shown here is derived from an EMBL/GenBank/DDBJ whole genome shotgun (WGS) entry which is preliminary data.</text>
</comment>
<dbReference type="NCBIfam" id="NF009073">
    <property type="entry name" value="PRK12408.1"/>
    <property type="match status" value="1"/>
</dbReference>
<dbReference type="PANTHER" id="PTHR47690:SF1">
    <property type="entry name" value="GLUCOKINASE"/>
    <property type="match status" value="1"/>
</dbReference>
<evidence type="ECO:0000256" key="3">
    <source>
        <dbReference type="HAMAP-Rule" id="MF_00524"/>
    </source>
</evidence>
<comment type="catalytic activity">
    <reaction evidence="3">
        <text>D-glucose + ATP = D-glucose 6-phosphate + ADP + H(+)</text>
        <dbReference type="Rhea" id="RHEA:17825"/>
        <dbReference type="ChEBI" id="CHEBI:4167"/>
        <dbReference type="ChEBI" id="CHEBI:15378"/>
        <dbReference type="ChEBI" id="CHEBI:30616"/>
        <dbReference type="ChEBI" id="CHEBI:61548"/>
        <dbReference type="ChEBI" id="CHEBI:456216"/>
        <dbReference type="EC" id="2.7.1.2"/>
    </reaction>
</comment>